<organism evidence="2 3">
    <name type="scientific">Paeniglutamicibacter psychrophenolicus</name>
    <dbReference type="NCBI Taxonomy" id="257454"/>
    <lineage>
        <taxon>Bacteria</taxon>
        <taxon>Bacillati</taxon>
        <taxon>Actinomycetota</taxon>
        <taxon>Actinomycetes</taxon>
        <taxon>Micrococcales</taxon>
        <taxon>Micrococcaceae</taxon>
        <taxon>Paeniglutamicibacter</taxon>
    </lineage>
</organism>
<dbReference type="Proteomes" id="UP000766570">
    <property type="component" value="Unassembled WGS sequence"/>
</dbReference>
<dbReference type="Gene3D" id="3.10.450.50">
    <property type="match status" value="1"/>
</dbReference>
<reference evidence="2 3" key="1">
    <citation type="submission" date="2021-03" db="EMBL/GenBank/DDBJ databases">
        <title>Sequencing the genomes of 1000 actinobacteria strains.</title>
        <authorList>
            <person name="Klenk H.-P."/>
        </authorList>
    </citation>
    <scope>NUCLEOTIDE SEQUENCE [LARGE SCALE GENOMIC DNA]</scope>
    <source>
        <strain evidence="2 3">DSM 15454</strain>
    </source>
</reference>
<dbReference type="InterPro" id="IPR037401">
    <property type="entry name" value="SnoaL-like"/>
</dbReference>
<comment type="caution">
    <text evidence="2">The sequence shown here is derived from an EMBL/GenBank/DDBJ whole genome shotgun (WGS) entry which is preliminary data.</text>
</comment>
<dbReference type="RefSeq" id="WP_209905995.1">
    <property type="nucleotide sequence ID" value="NZ_BAAAMI010000019.1"/>
</dbReference>
<protein>
    <submittedName>
        <fullName evidence="2">Ketosteroid isomerase-like protein</fullName>
    </submittedName>
</protein>
<dbReference type="InterPro" id="IPR032710">
    <property type="entry name" value="NTF2-like_dom_sf"/>
</dbReference>
<name>A0ABS4W937_9MICC</name>
<proteinExistence type="predicted"/>
<keyword evidence="3" id="KW-1185">Reference proteome</keyword>
<sequence length="143" mass="15519">MDSFLNDGPGLVLGAYSAAVNGKNLMDFTDLYAQDVHVYDAWGKFEYVGAEAWQAMAADWFGSLGNETVRVDFAGVRVLAGENVAMLSAAASFSAFSADGRKLRSLTNRMTMGLELRDSKWLIVHEHSSLPVDMETGRGIFGS</sequence>
<gene>
    <name evidence="2" type="ORF">JOF46_000629</name>
</gene>
<evidence type="ECO:0000259" key="1">
    <source>
        <dbReference type="Pfam" id="PF13474"/>
    </source>
</evidence>
<dbReference type="Pfam" id="PF13474">
    <property type="entry name" value="SnoaL_3"/>
    <property type="match status" value="1"/>
</dbReference>
<feature type="domain" description="SnoaL-like" evidence="1">
    <location>
        <begin position="13"/>
        <end position="132"/>
    </location>
</feature>
<accession>A0ABS4W937</accession>
<dbReference type="SUPFAM" id="SSF54427">
    <property type="entry name" value="NTF2-like"/>
    <property type="match status" value="1"/>
</dbReference>
<dbReference type="EMBL" id="JAGIOE010000001">
    <property type="protein sequence ID" value="MBP2372717.1"/>
    <property type="molecule type" value="Genomic_DNA"/>
</dbReference>
<evidence type="ECO:0000313" key="3">
    <source>
        <dbReference type="Proteomes" id="UP000766570"/>
    </source>
</evidence>
<evidence type="ECO:0000313" key="2">
    <source>
        <dbReference type="EMBL" id="MBP2372717.1"/>
    </source>
</evidence>